<organism evidence="1 2">
    <name type="scientific">Dentiscutata erythropus</name>
    <dbReference type="NCBI Taxonomy" id="1348616"/>
    <lineage>
        <taxon>Eukaryota</taxon>
        <taxon>Fungi</taxon>
        <taxon>Fungi incertae sedis</taxon>
        <taxon>Mucoromycota</taxon>
        <taxon>Glomeromycotina</taxon>
        <taxon>Glomeromycetes</taxon>
        <taxon>Diversisporales</taxon>
        <taxon>Gigasporaceae</taxon>
        <taxon>Dentiscutata</taxon>
    </lineage>
</organism>
<gene>
    <name evidence="1" type="ORF">DERYTH_LOCUS22089</name>
</gene>
<feature type="non-terminal residue" evidence="1">
    <location>
        <position position="1"/>
    </location>
</feature>
<protein>
    <submittedName>
        <fullName evidence="1">26923_t:CDS:1</fullName>
    </submittedName>
</protein>
<dbReference type="AlphaFoldDB" id="A0A9N9JSZ1"/>
<dbReference type="OrthoDB" id="10348866at2759"/>
<sequence>ADEILQKFLESGTSNHIEMHPNAIYSSRRHISLSSKNVTDQHSYINSQYDHKNDVNSLISQVSAIKVVSDEYLHKHDKMNYDINCYEQDSEGLLIPKANVIKVENNEIYQKLADETNF</sequence>
<dbReference type="Proteomes" id="UP000789405">
    <property type="component" value="Unassembled WGS sequence"/>
</dbReference>
<dbReference type="EMBL" id="CAJVPY010029745">
    <property type="protein sequence ID" value="CAG8794543.1"/>
    <property type="molecule type" value="Genomic_DNA"/>
</dbReference>
<name>A0A9N9JSZ1_9GLOM</name>
<evidence type="ECO:0000313" key="2">
    <source>
        <dbReference type="Proteomes" id="UP000789405"/>
    </source>
</evidence>
<accession>A0A9N9JSZ1</accession>
<keyword evidence="2" id="KW-1185">Reference proteome</keyword>
<reference evidence="1" key="1">
    <citation type="submission" date="2021-06" db="EMBL/GenBank/DDBJ databases">
        <authorList>
            <person name="Kallberg Y."/>
            <person name="Tangrot J."/>
            <person name="Rosling A."/>
        </authorList>
    </citation>
    <scope>NUCLEOTIDE SEQUENCE</scope>
    <source>
        <strain evidence="1">MA453B</strain>
    </source>
</reference>
<comment type="caution">
    <text evidence="1">The sequence shown here is derived from an EMBL/GenBank/DDBJ whole genome shotgun (WGS) entry which is preliminary data.</text>
</comment>
<evidence type="ECO:0000313" key="1">
    <source>
        <dbReference type="EMBL" id="CAG8794543.1"/>
    </source>
</evidence>
<feature type="non-terminal residue" evidence="1">
    <location>
        <position position="118"/>
    </location>
</feature>
<proteinExistence type="predicted"/>